<evidence type="ECO:0000313" key="2">
    <source>
        <dbReference type="Proteomes" id="UP000007842"/>
    </source>
</evidence>
<name>G8WTJ2_STREN</name>
<dbReference type="KEGG" id="scy:SCATT_12630"/>
<evidence type="ECO:0000313" key="1">
    <source>
        <dbReference type="EMBL" id="AEW93634.1"/>
    </source>
</evidence>
<reference evidence="2" key="1">
    <citation type="submission" date="2011-12" db="EMBL/GenBank/DDBJ databases">
        <title>Complete genome sequence of Streptomyces cattleya strain DSM 46488.</title>
        <authorList>
            <person name="Ou H.-Y."/>
            <person name="Li P."/>
            <person name="Zhao C."/>
            <person name="O'Hagan D."/>
            <person name="Deng Z."/>
        </authorList>
    </citation>
    <scope>NUCLEOTIDE SEQUENCE [LARGE SCALE GENOMIC DNA]</scope>
    <source>
        <strain evidence="2">ATCC 35852 / DSM 46488 / JCM 4925 / NBRC 14057 / NRRL 8057</strain>
    </source>
</reference>
<organism evidence="1 2">
    <name type="scientific">Streptantibioticus cattleyicolor (strain ATCC 35852 / DSM 46488 / JCM 4925 / NBRC 14057 / NRRL 8057)</name>
    <name type="common">Streptomyces cattleya</name>
    <dbReference type="NCBI Taxonomy" id="1003195"/>
    <lineage>
        <taxon>Bacteria</taxon>
        <taxon>Bacillati</taxon>
        <taxon>Actinomycetota</taxon>
        <taxon>Actinomycetes</taxon>
        <taxon>Kitasatosporales</taxon>
        <taxon>Streptomycetaceae</taxon>
        <taxon>Streptantibioticus</taxon>
    </lineage>
</organism>
<dbReference type="AlphaFoldDB" id="G8WTJ2"/>
<protein>
    <submittedName>
        <fullName evidence="1">Uncharacterized protein</fullName>
    </submittedName>
</protein>
<dbReference type="Proteomes" id="UP000007842">
    <property type="component" value="Chromosome"/>
</dbReference>
<accession>G8WTJ2</accession>
<sequence>MEQAAADTARAVAHPAATARFGHLGVPATPRWYARGQGRTTAVTGIIVTGS</sequence>
<gene>
    <name evidence="1" type="ordered locus">SCATT_12630</name>
</gene>
<proteinExistence type="predicted"/>
<dbReference type="EMBL" id="CP003219">
    <property type="protein sequence ID" value="AEW93634.1"/>
    <property type="molecule type" value="Genomic_DNA"/>
</dbReference>
<dbReference type="HOGENOM" id="CLU_3104195_0_0_11"/>
<keyword evidence="2" id="KW-1185">Reference proteome</keyword>